<dbReference type="InterPro" id="IPR046037">
    <property type="entry name" value="DUF5995"/>
</dbReference>
<dbReference type="Pfam" id="PF19458">
    <property type="entry name" value="DUF5995"/>
    <property type="match status" value="1"/>
</dbReference>
<comment type="caution">
    <text evidence="1">The sequence shown here is derived from an EMBL/GenBank/DDBJ whole genome shotgun (WGS) entry which is preliminary data.</text>
</comment>
<protein>
    <submittedName>
        <fullName evidence="1">DUF5995 family protein</fullName>
    </submittedName>
</protein>
<proteinExistence type="predicted"/>
<organism evidence="1 2">
    <name type="scientific">Acidicapsa dinghuensis</name>
    <dbReference type="NCBI Taxonomy" id="2218256"/>
    <lineage>
        <taxon>Bacteria</taxon>
        <taxon>Pseudomonadati</taxon>
        <taxon>Acidobacteriota</taxon>
        <taxon>Terriglobia</taxon>
        <taxon>Terriglobales</taxon>
        <taxon>Acidobacteriaceae</taxon>
        <taxon>Acidicapsa</taxon>
    </lineage>
</organism>
<dbReference type="Proteomes" id="UP001596091">
    <property type="component" value="Unassembled WGS sequence"/>
</dbReference>
<gene>
    <name evidence="1" type="ORF">ACFPT7_10445</name>
</gene>
<sequence length="240" mass="26335">MFPYDPQLLALLQTPPSTIPQVLGTMQTIDSITVDGDGLKWFNWLYLQVTQSVESRVSAGGFTDPAFLAELDVQFAQLYFTALKNFLLNQPLPECWQVLFASRNDIKLARIQCAFAGVNAHINHDLAFAVDATCKIRGITPQHGSVQYNDFTNLNTTLDSLIDSAKQTLHLRLLGDLLPPVSHVEDTIAGWSMSAARENAWNNSEILWQLTTVPALAQRFGDGLDGVATVIGKALLVPAP</sequence>
<reference evidence="2" key="1">
    <citation type="journal article" date="2019" name="Int. J. Syst. Evol. Microbiol.">
        <title>The Global Catalogue of Microorganisms (GCM) 10K type strain sequencing project: providing services to taxonomists for standard genome sequencing and annotation.</title>
        <authorList>
            <consortium name="The Broad Institute Genomics Platform"/>
            <consortium name="The Broad Institute Genome Sequencing Center for Infectious Disease"/>
            <person name="Wu L."/>
            <person name="Ma J."/>
        </authorList>
    </citation>
    <scope>NUCLEOTIDE SEQUENCE [LARGE SCALE GENOMIC DNA]</scope>
    <source>
        <strain evidence="2">JCM 4087</strain>
    </source>
</reference>
<dbReference type="RefSeq" id="WP_263336474.1">
    <property type="nucleotide sequence ID" value="NZ_JAGSYH010000003.1"/>
</dbReference>
<evidence type="ECO:0000313" key="1">
    <source>
        <dbReference type="EMBL" id="MFC5862709.1"/>
    </source>
</evidence>
<evidence type="ECO:0000313" key="2">
    <source>
        <dbReference type="Proteomes" id="UP001596091"/>
    </source>
</evidence>
<accession>A0ABW1EFG1</accession>
<name>A0ABW1EFG1_9BACT</name>
<keyword evidence="2" id="KW-1185">Reference proteome</keyword>
<dbReference type="EMBL" id="JBHSPH010000002">
    <property type="protein sequence ID" value="MFC5862709.1"/>
    <property type="molecule type" value="Genomic_DNA"/>
</dbReference>